<name>A0A0S8GDC8_UNCT6</name>
<dbReference type="EMBL" id="LJUI01000011">
    <property type="protein sequence ID" value="KPK70641.1"/>
    <property type="molecule type" value="Genomic_DNA"/>
</dbReference>
<gene>
    <name evidence="1" type="ORF">AMJ82_02515</name>
</gene>
<comment type="caution">
    <text evidence="1">The sequence shown here is derived from an EMBL/GenBank/DDBJ whole genome shotgun (WGS) entry which is preliminary data.</text>
</comment>
<organism evidence="1 2">
    <name type="scientific">candidate division TA06 bacterium SM23_40</name>
    <dbReference type="NCBI Taxonomy" id="1703774"/>
    <lineage>
        <taxon>Bacteria</taxon>
        <taxon>Bacteria division TA06</taxon>
    </lineage>
</organism>
<protein>
    <submittedName>
        <fullName evidence="1">Uncharacterized protein</fullName>
    </submittedName>
</protein>
<dbReference type="AlphaFoldDB" id="A0A0S8GDC8"/>
<accession>A0A0S8GDC8</accession>
<feature type="non-terminal residue" evidence="1">
    <location>
        <position position="71"/>
    </location>
</feature>
<proteinExistence type="predicted"/>
<reference evidence="1 2" key="1">
    <citation type="journal article" date="2015" name="Microbiome">
        <title>Genomic resolution of linkages in carbon, nitrogen, and sulfur cycling among widespread estuary sediment bacteria.</title>
        <authorList>
            <person name="Baker B.J."/>
            <person name="Lazar C.S."/>
            <person name="Teske A.P."/>
            <person name="Dick G.J."/>
        </authorList>
    </citation>
    <scope>NUCLEOTIDE SEQUENCE [LARGE SCALE GENOMIC DNA]</scope>
    <source>
        <strain evidence="1">SM23_40</strain>
    </source>
</reference>
<evidence type="ECO:0000313" key="2">
    <source>
        <dbReference type="Proteomes" id="UP000051717"/>
    </source>
</evidence>
<dbReference type="Proteomes" id="UP000051717">
    <property type="component" value="Unassembled WGS sequence"/>
</dbReference>
<evidence type="ECO:0000313" key="1">
    <source>
        <dbReference type="EMBL" id="KPK70641.1"/>
    </source>
</evidence>
<sequence>MTASHRGNSSFQLLTIVTLLAFMWAFLPPHEAIAQQQVRVPAGTQVLLRTTETLAPETLHVGDTVHLSVVS</sequence>